<protein>
    <submittedName>
        <fullName evidence="1">Uncharacterized protein</fullName>
    </submittedName>
</protein>
<dbReference type="Proteomes" id="UP000217549">
    <property type="component" value="Chromosome I"/>
</dbReference>
<gene>
    <name evidence="1" type="ORF">EHLA_2045</name>
</gene>
<reference evidence="2" key="1">
    <citation type="submission" date="2017-09" db="EMBL/GenBank/DDBJ databases">
        <authorList>
            <person name="Shetty A S."/>
        </authorList>
    </citation>
    <scope>NUCLEOTIDE SEQUENCE [LARGE SCALE GENOMIC DNA]</scope>
</reference>
<keyword evidence="2" id="KW-1185">Reference proteome</keyword>
<dbReference type="KEGG" id="ehl:EHLA_2045"/>
<sequence>MIPQTEYLERKDHMEGCQTRMKAYRGILEQRKDKKQESRKEKGE</sequence>
<name>A0A285PST0_9FIRM</name>
<accession>A0A285PST0</accession>
<dbReference type="RefSeq" id="WP_278277453.1">
    <property type="nucleotide sequence ID" value="NZ_LT907978.1"/>
</dbReference>
<organism evidence="1 2">
    <name type="scientific">Anaerobutyricum hallii</name>
    <dbReference type="NCBI Taxonomy" id="39488"/>
    <lineage>
        <taxon>Bacteria</taxon>
        <taxon>Bacillati</taxon>
        <taxon>Bacillota</taxon>
        <taxon>Clostridia</taxon>
        <taxon>Lachnospirales</taxon>
        <taxon>Lachnospiraceae</taxon>
        <taxon>Anaerobutyricum</taxon>
    </lineage>
</organism>
<dbReference type="AlphaFoldDB" id="A0A285PST0"/>
<dbReference type="EMBL" id="LT907978">
    <property type="protein sequence ID" value="SOB72678.1"/>
    <property type="molecule type" value="Genomic_DNA"/>
</dbReference>
<evidence type="ECO:0000313" key="2">
    <source>
        <dbReference type="Proteomes" id="UP000217549"/>
    </source>
</evidence>
<proteinExistence type="predicted"/>
<evidence type="ECO:0000313" key="1">
    <source>
        <dbReference type="EMBL" id="SOB72678.1"/>
    </source>
</evidence>